<evidence type="ECO:0000313" key="1">
    <source>
        <dbReference type="EMBL" id="CUA80023.1"/>
    </source>
</evidence>
<name>A0A0K6GN94_9BACL</name>
<dbReference type="PANTHER" id="PTHR35586">
    <property type="entry name" value="SLL1691 PROTEIN"/>
    <property type="match status" value="1"/>
</dbReference>
<dbReference type="PANTHER" id="PTHR35586:SF1">
    <property type="entry name" value="SLL1691 PROTEIN"/>
    <property type="match status" value="1"/>
</dbReference>
<sequence>MSIDHDRLFKELITTFFEEFLLLFFPHVHEHIDFQHVSFLSEELFTDVTAGEKYRVDLLVETKLKGEDSLIIVHIENQSYVQPSFPERMFIYFSRLFEKYRKRMLPIAVFSYDYLRHEPSSFTLQFPFFDVLQFRFLTVELRKQNWRDYIRHDNPIAAALLSKMGYTESERVELKKQFLRMIVRMELDEAKQRLLIGFFETYVKLSDEEEQKLRNEVNEMETKEKEQVLDLIISYEKKALEKGLKEGVERGLQQGLQQEKRQIAKKMLEKGYDVQTIHELTELPVEEIERLK</sequence>
<dbReference type="NCBIfam" id="TIGR01784">
    <property type="entry name" value="T_den_put_tspse"/>
    <property type="match status" value="1"/>
</dbReference>
<dbReference type="Proteomes" id="UP000182738">
    <property type="component" value="Unassembled WGS sequence"/>
</dbReference>
<dbReference type="RefSeq" id="WP_055441083.1">
    <property type="nucleotide sequence ID" value="NZ_BAABDZ010000010.1"/>
</dbReference>
<dbReference type="AlphaFoldDB" id="A0A0K6GN94"/>
<reference evidence="2" key="1">
    <citation type="submission" date="2015-08" db="EMBL/GenBank/DDBJ databases">
        <authorList>
            <person name="Varghese N."/>
        </authorList>
    </citation>
    <scope>NUCLEOTIDE SEQUENCE [LARGE SCALE GENOMIC DNA]</scope>
    <source>
        <strain evidence="2">DSM 27374</strain>
    </source>
</reference>
<protein>
    <submittedName>
        <fullName evidence="1">Uncharacterized protein</fullName>
    </submittedName>
</protein>
<dbReference type="InterPro" id="IPR010106">
    <property type="entry name" value="RpnA"/>
</dbReference>
<organism evidence="1 2">
    <name type="scientific">Anoxybacillus suryakundensis</name>
    <dbReference type="NCBI Taxonomy" id="1325335"/>
    <lineage>
        <taxon>Bacteria</taxon>
        <taxon>Bacillati</taxon>
        <taxon>Bacillota</taxon>
        <taxon>Bacilli</taxon>
        <taxon>Bacillales</taxon>
        <taxon>Anoxybacillaceae</taxon>
        <taxon>Anoxybacillus</taxon>
    </lineage>
</organism>
<gene>
    <name evidence="1" type="ORF">Ga0061060_10735</name>
</gene>
<keyword evidence="2" id="KW-1185">Reference proteome</keyword>
<accession>A0A0K6GN94</accession>
<evidence type="ECO:0000313" key="2">
    <source>
        <dbReference type="Proteomes" id="UP000182738"/>
    </source>
</evidence>
<dbReference type="STRING" id="1325335.GCA_001418025_01331"/>
<proteinExistence type="predicted"/>
<dbReference type="EMBL" id="CYGZ01000007">
    <property type="protein sequence ID" value="CUA80023.1"/>
    <property type="molecule type" value="Genomic_DNA"/>
</dbReference>
<dbReference type="OrthoDB" id="419816at2"/>